<accession>A0A6A6UGQ7</accession>
<organism evidence="2 3">
    <name type="scientific">Microthyrium microscopicum</name>
    <dbReference type="NCBI Taxonomy" id="703497"/>
    <lineage>
        <taxon>Eukaryota</taxon>
        <taxon>Fungi</taxon>
        <taxon>Dikarya</taxon>
        <taxon>Ascomycota</taxon>
        <taxon>Pezizomycotina</taxon>
        <taxon>Dothideomycetes</taxon>
        <taxon>Dothideomycetes incertae sedis</taxon>
        <taxon>Microthyriales</taxon>
        <taxon>Microthyriaceae</taxon>
        <taxon>Microthyrium</taxon>
    </lineage>
</organism>
<keyword evidence="3" id="KW-1185">Reference proteome</keyword>
<feature type="compositionally biased region" description="Polar residues" evidence="1">
    <location>
        <begin position="350"/>
        <end position="359"/>
    </location>
</feature>
<feature type="compositionally biased region" description="Basic and acidic residues" evidence="1">
    <location>
        <begin position="336"/>
        <end position="349"/>
    </location>
</feature>
<dbReference type="AlphaFoldDB" id="A0A6A6UGQ7"/>
<evidence type="ECO:0000313" key="3">
    <source>
        <dbReference type="Proteomes" id="UP000799302"/>
    </source>
</evidence>
<gene>
    <name evidence="2" type="ORF">BT63DRAFT_228748</name>
</gene>
<feature type="region of interest" description="Disordered" evidence="1">
    <location>
        <begin position="297"/>
        <end position="379"/>
    </location>
</feature>
<dbReference type="EMBL" id="MU004234">
    <property type="protein sequence ID" value="KAF2670064.1"/>
    <property type="molecule type" value="Genomic_DNA"/>
</dbReference>
<name>A0A6A6UGQ7_9PEZI</name>
<feature type="compositionally biased region" description="Basic and acidic residues" evidence="1">
    <location>
        <begin position="47"/>
        <end position="57"/>
    </location>
</feature>
<feature type="region of interest" description="Disordered" evidence="1">
    <location>
        <begin position="206"/>
        <end position="270"/>
    </location>
</feature>
<feature type="compositionally biased region" description="Polar residues" evidence="1">
    <location>
        <begin position="209"/>
        <end position="225"/>
    </location>
</feature>
<protein>
    <recommendedName>
        <fullName evidence="4">Basic proline-rich protein</fullName>
    </recommendedName>
</protein>
<evidence type="ECO:0000256" key="1">
    <source>
        <dbReference type="SAM" id="MobiDB-lite"/>
    </source>
</evidence>
<feature type="region of interest" description="Disordered" evidence="1">
    <location>
        <begin position="1"/>
        <end position="26"/>
    </location>
</feature>
<feature type="compositionally biased region" description="Low complexity" evidence="1">
    <location>
        <begin position="297"/>
        <end position="319"/>
    </location>
</feature>
<evidence type="ECO:0000313" key="2">
    <source>
        <dbReference type="EMBL" id="KAF2670064.1"/>
    </source>
</evidence>
<evidence type="ECO:0008006" key="4">
    <source>
        <dbReference type="Google" id="ProtNLM"/>
    </source>
</evidence>
<dbReference type="Proteomes" id="UP000799302">
    <property type="component" value="Unassembled WGS sequence"/>
</dbReference>
<feature type="compositionally biased region" description="Low complexity" evidence="1">
    <location>
        <begin position="238"/>
        <end position="270"/>
    </location>
</feature>
<proteinExistence type="predicted"/>
<dbReference type="OrthoDB" id="5400063at2759"/>
<reference evidence="2" key="1">
    <citation type="journal article" date="2020" name="Stud. Mycol.">
        <title>101 Dothideomycetes genomes: a test case for predicting lifestyles and emergence of pathogens.</title>
        <authorList>
            <person name="Haridas S."/>
            <person name="Albert R."/>
            <person name="Binder M."/>
            <person name="Bloem J."/>
            <person name="Labutti K."/>
            <person name="Salamov A."/>
            <person name="Andreopoulos B."/>
            <person name="Baker S."/>
            <person name="Barry K."/>
            <person name="Bills G."/>
            <person name="Bluhm B."/>
            <person name="Cannon C."/>
            <person name="Castanera R."/>
            <person name="Culley D."/>
            <person name="Daum C."/>
            <person name="Ezra D."/>
            <person name="Gonzalez J."/>
            <person name="Henrissat B."/>
            <person name="Kuo A."/>
            <person name="Liang C."/>
            <person name="Lipzen A."/>
            <person name="Lutzoni F."/>
            <person name="Magnuson J."/>
            <person name="Mondo S."/>
            <person name="Nolan M."/>
            <person name="Ohm R."/>
            <person name="Pangilinan J."/>
            <person name="Park H.-J."/>
            <person name="Ramirez L."/>
            <person name="Alfaro M."/>
            <person name="Sun H."/>
            <person name="Tritt A."/>
            <person name="Yoshinaga Y."/>
            <person name="Zwiers L.-H."/>
            <person name="Turgeon B."/>
            <person name="Goodwin S."/>
            <person name="Spatafora J."/>
            <person name="Crous P."/>
            <person name="Grigoriev I."/>
        </authorList>
    </citation>
    <scope>NUCLEOTIDE SEQUENCE</scope>
    <source>
        <strain evidence="2">CBS 115976</strain>
    </source>
</reference>
<feature type="region of interest" description="Disordered" evidence="1">
    <location>
        <begin position="47"/>
        <end position="181"/>
    </location>
</feature>
<sequence length="396" mass="43493">MPSNGSFPPVFERSSSPMQGNFPEHTMVYDQNEPMDQVLDGLTALRVEQRTPEREENTEAMYDAQLRMPRPRPLPFGQRNYSQPSIPQVRPNTPPRSTNSSSPLLPLPTPPTITKTPPRLSSHANFPMGNAPAMVRAHSSPTCLSPTLAPSLAPRSSSPMRSPKRVRSPFRHASVEEAPMSSLGIPMSLEIGSISEDAELEITPRSHHNTNFSLPGATGSTSPYGSLTFPRTLRRRPASPLRSLNSSRASSVPASPNLSATSIPSSASLSSSFSSESIKFNETFPSDFPYYYSTSSRSLSLSMPSTPTSIRSRSPSISSLETIPDSPDAEDLAVEEDQKDRQERKRLWETDSSTQTATGATDRPRSGFGSRDKRKRWSVCGAEKRSDLNLETIWED</sequence>
<feature type="compositionally biased region" description="Low complexity" evidence="1">
    <location>
        <begin position="95"/>
        <end position="104"/>
    </location>
</feature>
<feature type="compositionally biased region" description="Low complexity" evidence="1">
    <location>
        <begin position="144"/>
        <end position="161"/>
    </location>
</feature>